<feature type="region of interest" description="Disordered" evidence="1">
    <location>
        <begin position="81"/>
        <end position="116"/>
    </location>
</feature>
<sequence length="116" mass="12508">MVVVWRSNTIGLDGAGVKNATGELLGERATSGKTTTARLIAQITRFHFVEVDAAMHATADVKQAFEEARSLFSINNFVPRRESSVQPEQQGPTSSAVPSSSLVKQRTRASSSTPLY</sequence>
<reference evidence="2 3" key="1">
    <citation type="journal article" date="2018" name="New Phytol.">
        <title>Phylogenomics of Endogonaceae and evolution of mycorrhizas within Mucoromycota.</title>
        <authorList>
            <person name="Chang Y."/>
            <person name="Desiro A."/>
            <person name="Na H."/>
            <person name="Sandor L."/>
            <person name="Lipzen A."/>
            <person name="Clum A."/>
            <person name="Barry K."/>
            <person name="Grigoriev I.V."/>
            <person name="Martin F.M."/>
            <person name="Stajich J.E."/>
            <person name="Smith M.E."/>
            <person name="Bonito G."/>
            <person name="Spatafora J.W."/>
        </authorList>
    </citation>
    <scope>NUCLEOTIDE SEQUENCE [LARGE SCALE GENOMIC DNA]</scope>
    <source>
        <strain evidence="2 3">AD002</strain>
    </source>
</reference>
<evidence type="ECO:0000313" key="3">
    <source>
        <dbReference type="Proteomes" id="UP000274822"/>
    </source>
</evidence>
<dbReference type="EMBL" id="RBNJ01009920">
    <property type="protein sequence ID" value="RUS26682.1"/>
    <property type="molecule type" value="Genomic_DNA"/>
</dbReference>
<dbReference type="AlphaFoldDB" id="A0A433QA87"/>
<feature type="compositionally biased region" description="Polar residues" evidence="1">
    <location>
        <begin position="84"/>
        <end position="116"/>
    </location>
</feature>
<name>A0A433QA87_9FUNG</name>
<organism evidence="2 3">
    <name type="scientific">Jimgerdemannia flammicorona</name>
    <dbReference type="NCBI Taxonomy" id="994334"/>
    <lineage>
        <taxon>Eukaryota</taxon>
        <taxon>Fungi</taxon>
        <taxon>Fungi incertae sedis</taxon>
        <taxon>Mucoromycota</taxon>
        <taxon>Mucoromycotina</taxon>
        <taxon>Endogonomycetes</taxon>
        <taxon>Endogonales</taxon>
        <taxon>Endogonaceae</taxon>
        <taxon>Jimgerdemannia</taxon>
    </lineage>
</organism>
<comment type="caution">
    <text evidence="2">The sequence shown here is derived from an EMBL/GenBank/DDBJ whole genome shotgun (WGS) entry which is preliminary data.</text>
</comment>
<dbReference type="Gene3D" id="3.40.50.300">
    <property type="entry name" value="P-loop containing nucleotide triphosphate hydrolases"/>
    <property type="match status" value="1"/>
</dbReference>
<gene>
    <name evidence="2" type="ORF">BC938DRAFT_484271</name>
</gene>
<dbReference type="SUPFAM" id="SSF52540">
    <property type="entry name" value="P-loop containing nucleoside triphosphate hydrolases"/>
    <property type="match status" value="1"/>
</dbReference>
<accession>A0A433QA87</accession>
<protein>
    <submittedName>
        <fullName evidence="2">Uncharacterized protein</fullName>
    </submittedName>
</protein>
<proteinExistence type="predicted"/>
<evidence type="ECO:0000313" key="2">
    <source>
        <dbReference type="EMBL" id="RUS26682.1"/>
    </source>
</evidence>
<evidence type="ECO:0000256" key="1">
    <source>
        <dbReference type="SAM" id="MobiDB-lite"/>
    </source>
</evidence>
<dbReference type="Proteomes" id="UP000274822">
    <property type="component" value="Unassembled WGS sequence"/>
</dbReference>
<dbReference type="InterPro" id="IPR027417">
    <property type="entry name" value="P-loop_NTPase"/>
</dbReference>
<keyword evidence="3" id="KW-1185">Reference proteome</keyword>